<reference evidence="1" key="2">
    <citation type="journal article" date="2015" name="Fish Shellfish Immunol.">
        <title>Early steps in the European eel (Anguilla anguilla)-Vibrio vulnificus interaction in the gills: Role of the RtxA13 toxin.</title>
        <authorList>
            <person name="Callol A."/>
            <person name="Pajuelo D."/>
            <person name="Ebbesson L."/>
            <person name="Teles M."/>
            <person name="MacKenzie S."/>
            <person name="Amaro C."/>
        </authorList>
    </citation>
    <scope>NUCLEOTIDE SEQUENCE</scope>
</reference>
<protein>
    <submittedName>
        <fullName evidence="1">Uncharacterized protein</fullName>
    </submittedName>
</protein>
<organism evidence="1">
    <name type="scientific">Anguilla anguilla</name>
    <name type="common">European freshwater eel</name>
    <name type="synonym">Muraena anguilla</name>
    <dbReference type="NCBI Taxonomy" id="7936"/>
    <lineage>
        <taxon>Eukaryota</taxon>
        <taxon>Metazoa</taxon>
        <taxon>Chordata</taxon>
        <taxon>Craniata</taxon>
        <taxon>Vertebrata</taxon>
        <taxon>Euteleostomi</taxon>
        <taxon>Actinopterygii</taxon>
        <taxon>Neopterygii</taxon>
        <taxon>Teleostei</taxon>
        <taxon>Anguilliformes</taxon>
        <taxon>Anguillidae</taxon>
        <taxon>Anguilla</taxon>
    </lineage>
</organism>
<sequence length="74" mass="8883">MIARYNIFHQVQAQKCHFDMKKYEHSNYLNADICLEKHYNFVTKHTHFSHSCYDYTTTSRLIYTSTISFSRGIP</sequence>
<reference evidence="1" key="1">
    <citation type="submission" date="2014-11" db="EMBL/GenBank/DDBJ databases">
        <authorList>
            <person name="Amaro Gonzalez C."/>
        </authorList>
    </citation>
    <scope>NUCLEOTIDE SEQUENCE</scope>
</reference>
<evidence type="ECO:0000313" key="1">
    <source>
        <dbReference type="EMBL" id="JAI03727.1"/>
    </source>
</evidence>
<dbReference type="EMBL" id="GBXM01004851">
    <property type="protein sequence ID" value="JAI03727.1"/>
    <property type="molecule type" value="Transcribed_RNA"/>
</dbReference>
<proteinExistence type="predicted"/>
<dbReference type="AlphaFoldDB" id="A0A0E9XMV2"/>
<name>A0A0E9XMV2_ANGAN</name>
<accession>A0A0E9XMV2</accession>